<gene>
    <name evidence="9" type="primary">g1535</name>
    <name evidence="9" type="ORF">VP750_LOCUS1312</name>
</gene>
<dbReference type="Proteomes" id="UP001497392">
    <property type="component" value="Unassembled WGS sequence"/>
</dbReference>
<dbReference type="EMBL" id="CAXHTA020000002">
    <property type="protein sequence ID" value="CAL5219653.1"/>
    <property type="molecule type" value="Genomic_DNA"/>
</dbReference>
<keyword evidence="6" id="KW-0472">Membrane</keyword>
<dbReference type="Pfam" id="PF23452">
    <property type="entry name" value="HPAT"/>
    <property type="match status" value="1"/>
</dbReference>
<evidence type="ECO:0000256" key="5">
    <source>
        <dbReference type="ARBA" id="ARBA00022989"/>
    </source>
</evidence>
<dbReference type="PANTHER" id="PTHR31485">
    <property type="entry name" value="PEPTIDYL SERINE ALPHA-GALACTOSYLTRANSFERASE"/>
    <property type="match status" value="1"/>
</dbReference>
<evidence type="ECO:0000256" key="7">
    <source>
        <dbReference type="SAM" id="MobiDB-lite"/>
    </source>
</evidence>
<accession>A0ABP1FI75</accession>
<feature type="compositionally biased region" description="Basic and acidic residues" evidence="7">
    <location>
        <begin position="13"/>
        <end position="27"/>
    </location>
</feature>
<organism evidence="9 10">
    <name type="scientific">Coccomyxa viridis</name>
    <dbReference type="NCBI Taxonomy" id="1274662"/>
    <lineage>
        <taxon>Eukaryota</taxon>
        <taxon>Viridiplantae</taxon>
        <taxon>Chlorophyta</taxon>
        <taxon>core chlorophytes</taxon>
        <taxon>Trebouxiophyceae</taxon>
        <taxon>Trebouxiophyceae incertae sedis</taxon>
        <taxon>Coccomyxaceae</taxon>
        <taxon>Coccomyxa</taxon>
    </lineage>
</organism>
<evidence type="ECO:0000259" key="8">
    <source>
        <dbReference type="Pfam" id="PF23452"/>
    </source>
</evidence>
<protein>
    <submittedName>
        <fullName evidence="9">G1535 protein</fullName>
    </submittedName>
</protein>
<evidence type="ECO:0000313" key="10">
    <source>
        <dbReference type="Proteomes" id="UP001497392"/>
    </source>
</evidence>
<feature type="domain" description="Hydroxyproline O-arabinosyltransferase-like" evidence="8">
    <location>
        <begin position="54"/>
        <end position="360"/>
    </location>
</feature>
<evidence type="ECO:0000256" key="4">
    <source>
        <dbReference type="ARBA" id="ARBA00022692"/>
    </source>
</evidence>
<feature type="region of interest" description="Disordered" evidence="7">
    <location>
        <begin position="13"/>
        <end position="44"/>
    </location>
</feature>
<sequence>MIKAIDNAHCATERMEHRLERKPRLEASDADSGRTASSSKVTADDTATPYDERYHVIASVDGGLYTEWQVRICYWHFQKMKRLHPNSSMGGFTRLLHSGEKDGLMDEIPTAVVDKLPDGLDQGFVVLNRPYGFLQWVRKHLPHIREAYVLMIEPDYIFVRPPPLFATPTQSSAYHFTYMLPEQNRDIIQPYNEKGVPFETILPIGNAPVMIHRSNLELIVEDWYDIALRMKNDERANKAFGWILEMFAYAIASSQAPKGPLEYKLHGEFIVQPPFDPTFTMSGGEVAYIIHYTYGNDYDAQGQMKYGQGVSPFFHWDKRDFTYVYPPKNFPLPPAEVRAETVRTLITAINEATAELEPWPLPGEPIAHL</sequence>
<dbReference type="PANTHER" id="PTHR31485:SF4">
    <property type="entry name" value="HYDROXYPROLINE O-ARABINOSYLTRANSFERASE RDN1"/>
    <property type="match status" value="1"/>
</dbReference>
<evidence type="ECO:0000313" key="9">
    <source>
        <dbReference type="EMBL" id="CAL5219653.1"/>
    </source>
</evidence>
<evidence type="ECO:0000256" key="2">
    <source>
        <dbReference type="ARBA" id="ARBA00022676"/>
    </source>
</evidence>
<name>A0ABP1FI75_9CHLO</name>
<evidence type="ECO:0000256" key="6">
    <source>
        <dbReference type="ARBA" id="ARBA00023136"/>
    </source>
</evidence>
<reference evidence="9 10" key="1">
    <citation type="submission" date="2024-06" db="EMBL/GenBank/DDBJ databases">
        <authorList>
            <person name="Kraege A."/>
            <person name="Thomma B."/>
        </authorList>
    </citation>
    <scope>NUCLEOTIDE SEQUENCE [LARGE SCALE GENOMIC DNA]</scope>
</reference>
<keyword evidence="5" id="KW-1133">Transmembrane helix</keyword>
<comment type="subcellular location">
    <subcellularLocation>
        <location evidence="1">Membrane</location>
        <topology evidence="1">Single-pass membrane protein</topology>
    </subcellularLocation>
</comment>
<comment type="caution">
    <text evidence="9">The sequence shown here is derived from an EMBL/GenBank/DDBJ whole genome shotgun (WGS) entry which is preliminary data.</text>
</comment>
<keyword evidence="3" id="KW-0808">Transferase</keyword>
<keyword evidence="4" id="KW-0812">Transmembrane</keyword>
<dbReference type="InterPro" id="IPR056508">
    <property type="entry name" value="HPAT-like"/>
</dbReference>
<keyword evidence="2" id="KW-0328">Glycosyltransferase</keyword>
<keyword evidence="10" id="KW-1185">Reference proteome</keyword>
<dbReference type="InterPro" id="IPR044845">
    <property type="entry name" value="HPAT/SRGT1-like"/>
</dbReference>
<evidence type="ECO:0000256" key="3">
    <source>
        <dbReference type="ARBA" id="ARBA00022679"/>
    </source>
</evidence>
<proteinExistence type="predicted"/>
<evidence type="ECO:0000256" key="1">
    <source>
        <dbReference type="ARBA" id="ARBA00004167"/>
    </source>
</evidence>